<dbReference type="FunFam" id="3.90.550.50:FF:000017">
    <property type="entry name" value="Glycoprotein-N-acetylgalactosamine 3-beta-galactosyltransferase 1"/>
    <property type="match status" value="1"/>
</dbReference>
<evidence type="ECO:0000256" key="3">
    <source>
        <dbReference type="ARBA" id="ARBA00004922"/>
    </source>
</evidence>
<keyword evidence="13" id="KW-1133">Transmembrane helix</keyword>
<evidence type="ECO:0000259" key="23">
    <source>
        <dbReference type="Pfam" id="PF02434"/>
    </source>
</evidence>
<name>A0A0L0CMM0_LUCCU</name>
<evidence type="ECO:0000256" key="1">
    <source>
        <dbReference type="ARBA" id="ARBA00001936"/>
    </source>
</evidence>
<comment type="caution">
    <text evidence="24">The sequence shown here is derived from an EMBL/GenBank/DDBJ whole genome shotgun (WGS) entry which is preliminary data.</text>
</comment>
<dbReference type="PANTHER" id="PTHR23033:SF14">
    <property type="entry name" value="GLYCOPROTEIN-N-ACETYLGALACTOSAMINE 3-BETA-GALACTOSYLTRANSFERASE 1-RELATED"/>
    <property type="match status" value="1"/>
</dbReference>
<dbReference type="STRING" id="7375.A0A0L0CMM0"/>
<feature type="domain" description="Fringe-like glycosyltransferase" evidence="23">
    <location>
        <begin position="111"/>
        <end position="272"/>
    </location>
</feature>
<evidence type="ECO:0000256" key="20">
    <source>
        <dbReference type="ARBA" id="ARBA00042009"/>
    </source>
</evidence>
<sequence length="381" mass="43872">MHFQSNISLLQLFITLIVGVAIGFTFSQLLNTTQHDNLMITTSMKSNQNLCKDHEILQSLSSIDSEEIIKPLETYEEPEGEIKKLLTNTAITNDLDTEIADRLFKEVKVLCWVLTGPQNHEKKAIHVKNTWGSRCNKLLFMSSKEDKALGAIDLKAGEGRGNLWNKTREAFKYVYDHHFNEYDWFLKADDDTYVIMENLRAFLYSMSPNAAVYFGSKFKPHVRQGYMSGGAGYVLSKEALRLFAEHAYPNRVLCRQTPGGSEDKEMGTCLQNVGVVAGDSRDELKRGRFFPTSLYSHIIPKPKSSWYWRYIFYATEDGLNCCSDYSISFHYVQPNYMYVMDFLVYKLRPYGIVPKDIDMPKKNNMSVLLDKWRNEISDNPL</sequence>
<dbReference type="OMA" id="SEGPKCC"/>
<evidence type="ECO:0000256" key="14">
    <source>
        <dbReference type="ARBA" id="ARBA00023136"/>
    </source>
</evidence>
<dbReference type="OrthoDB" id="414175at2759"/>
<evidence type="ECO:0000256" key="4">
    <source>
        <dbReference type="ARBA" id="ARBA00006462"/>
    </source>
</evidence>
<dbReference type="UniPathway" id="UPA00378"/>
<evidence type="ECO:0000256" key="17">
    <source>
        <dbReference type="ARBA" id="ARBA00023211"/>
    </source>
</evidence>
<evidence type="ECO:0000256" key="10">
    <source>
        <dbReference type="ARBA" id="ARBA00022723"/>
    </source>
</evidence>
<evidence type="ECO:0000256" key="19">
    <source>
        <dbReference type="ARBA" id="ARBA00041226"/>
    </source>
</evidence>
<evidence type="ECO:0000256" key="5">
    <source>
        <dbReference type="ARBA" id="ARBA00011748"/>
    </source>
</evidence>
<evidence type="ECO:0000256" key="6">
    <source>
        <dbReference type="ARBA" id="ARBA00012557"/>
    </source>
</evidence>
<gene>
    <name evidence="24" type="ORF">FF38_06859</name>
</gene>
<evidence type="ECO:0000256" key="7">
    <source>
        <dbReference type="ARBA" id="ARBA00022676"/>
    </source>
</evidence>
<evidence type="ECO:0000256" key="15">
    <source>
        <dbReference type="ARBA" id="ARBA00023157"/>
    </source>
</evidence>
<dbReference type="EMBL" id="JRES01000175">
    <property type="protein sequence ID" value="KNC33598.1"/>
    <property type="molecule type" value="Genomic_DNA"/>
</dbReference>
<dbReference type="GO" id="GO:0016263">
    <property type="term" value="F:glycoprotein-N-acetylgalactosamine 3-beta-galactosyltransferase activity"/>
    <property type="evidence" value="ECO:0007669"/>
    <property type="project" value="UniProtKB-EC"/>
</dbReference>
<protein>
    <recommendedName>
        <fullName evidence="18">Glycoprotein-N-acetylgalactosamine 3-beta-galactosyltransferase 1</fullName>
        <ecNumber evidence="6">2.4.1.122</ecNumber>
    </recommendedName>
    <alternativeName>
        <fullName evidence="20">Core 1 O-glycan T-synthase</fullName>
    </alternativeName>
    <alternativeName>
        <fullName evidence="21">Core 1 UDP-galactose:N-acetylgalactosamine-alpha-R beta 1,3-galactosyltransferase 1</fullName>
    </alternativeName>
    <alternativeName>
        <fullName evidence="19">Core 1 beta1,3-galactosyltransferase 1</fullName>
    </alternativeName>
</protein>
<dbReference type="GO" id="GO:0000166">
    <property type="term" value="F:nucleotide binding"/>
    <property type="evidence" value="ECO:0007669"/>
    <property type="project" value="UniProtKB-KW"/>
</dbReference>
<evidence type="ECO:0000256" key="16">
    <source>
        <dbReference type="ARBA" id="ARBA00023180"/>
    </source>
</evidence>
<organism evidence="24 25">
    <name type="scientific">Lucilia cuprina</name>
    <name type="common">Green bottle fly</name>
    <name type="synonym">Australian sheep blowfly</name>
    <dbReference type="NCBI Taxonomy" id="7375"/>
    <lineage>
        <taxon>Eukaryota</taxon>
        <taxon>Metazoa</taxon>
        <taxon>Ecdysozoa</taxon>
        <taxon>Arthropoda</taxon>
        <taxon>Hexapoda</taxon>
        <taxon>Insecta</taxon>
        <taxon>Pterygota</taxon>
        <taxon>Neoptera</taxon>
        <taxon>Endopterygota</taxon>
        <taxon>Diptera</taxon>
        <taxon>Brachycera</taxon>
        <taxon>Muscomorpha</taxon>
        <taxon>Oestroidea</taxon>
        <taxon>Calliphoridae</taxon>
        <taxon>Luciliinae</taxon>
        <taxon>Lucilia</taxon>
    </lineage>
</organism>
<keyword evidence="12" id="KW-0735">Signal-anchor</keyword>
<evidence type="ECO:0000256" key="18">
    <source>
        <dbReference type="ARBA" id="ARBA00040898"/>
    </source>
</evidence>
<keyword evidence="25" id="KW-1185">Reference proteome</keyword>
<dbReference type="GO" id="GO:0030145">
    <property type="term" value="F:manganese ion binding"/>
    <property type="evidence" value="ECO:0007669"/>
    <property type="project" value="UniProtKB-ARBA"/>
</dbReference>
<dbReference type="Pfam" id="PF02434">
    <property type="entry name" value="Fringe"/>
    <property type="match status" value="1"/>
</dbReference>
<dbReference type="Gene3D" id="3.90.550.50">
    <property type="match status" value="1"/>
</dbReference>
<dbReference type="InterPro" id="IPR026050">
    <property type="entry name" value="C1GALT1/C1GALT1_chp1"/>
</dbReference>
<evidence type="ECO:0000256" key="22">
    <source>
        <dbReference type="ARBA" id="ARBA00059245"/>
    </source>
</evidence>
<keyword evidence="16" id="KW-0325">Glycoprotein</keyword>
<evidence type="ECO:0000256" key="21">
    <source>
        <dbReference type="ARBA" id="ARBA00043065"/>
    </source>
</evidence>
<keyword evidence="15" id="KW-1015">Disulfide bond</keyword>
<proteinExistence type="inferred from homology"/>
<dbReference type="InterPro" id="IPR003378">
    <property type="entry name" value="Fringe-like_glycosylTrfase"/>
</dbReference>
<comment type="function">
    <text evidence="22">Glycosyltransferase that generates the core 1 O-glycan Gal-beta1-3GalNAc-alpha1-Ser/Thr (T antigen), which is a precursor for many extended O-glycans in glycoproteins.</text>
</comment>
<dbReference type="AlphaFoldDB" id="A0A0L0CMM0"/>
<keyword evidence="17" id="KW-0464">Manganese</keyword>
<comment type="pathway">
    <text evidence="3">Protein modification; protein glycosylation.</text>
</comment>
<comment type="similarity">
    <text evidence="4">Belongs to the glycosyltransferase 31 family. Beta3-Gal-T subfamily.</text>
</comment>
<reference evidence="24 25" key="1">
    <citation type="journal article" date="2015" name="Nat. Commun.">
        <title>Lucilia cuprina genome unlocks parasitic fly biology to underpin future interventions.</title>
        <authorList>
            <person name="Anstead C.A."/>
            <person name="Korhonen P.K."/>
            <person name="Young N.D."/>
            <person name="Hall R.S."/>
            <person name="Jex A.R."/>
            <person name="Murali S.C."/>
            <person name="Hughes D.S."/>
            <person name="Lee S.F."/>
            <person name="Perry T."/>
            <person name="Stroehlein A.J."/>
            <person name="Ansell B.R."/>
            <person name="Breugelmans B."/>
            <person name="Hofmann A."/>
            <person name="Qu J."/>
            <person name="Dugan S."/>
            <person name="Lee S.L."/>
            <person name="Chao H."/>
            <person name="Dinh H."/>
            <person name="Han Y."/>
            <person name="Doddapaneni H.V."/>
            <person name="Worley K.C."/>
            <person name="Muzny D.M."/>
            <person name="Ioannidis P."/>
            <person name="Waterhouse R.M."/>
            <person name="Zdobnov E.M."/>
            <person name="James P.J."/>
            <person name="Bagnall N.H."/>
            <person name="Kotze A.C."/>
            <person name="Gibbs R.A."/>
            <person name="Richards S."/>
            <person name="Batterham P."/>
            <person name="Gasser R.B."/>
        </authorList>
    </citation>
    <scope>NUCLEOTIDE SEQUENCE [LARGE SCALE GENOMIC DNA]</scope>
    <source>
        <strain evidence="24 25">LS</strain>
        <tissue evidence="24">Full body</tissue>
    </source>
</reference>
<dbReference type="Proteomes" id="UP000037069">
    <property type="component" value="Unassembled WGS sequence"/>
</dbReference>
<comment type="subcellular location">
    <subcellularLocation>
        <location evidence="2">Membrane</location>
        <topology evidence="2">Single-pass type II membrane protein</topology>
    </subcellularLocation>
</comment>
<evidence type="ECO:0000256" key="9">
    <source>
        <dbReference type="ARBA" id="ARBA00022692"/>
    </source>
</evidence>
<evidence type="ECO:0000313" key="25">
    <source>
        <dbReference type="Proteomes" id="UP000037069"/>
    </source>
</evidence>
<comment type="subunit">
    <text evidence="5">Homodimer; disulfide-linked.</text>
</comment>
<dbReference type="PANTHER" id="PTHR23033">
    <property type="entry name" value="BETA1,3-GALACTOSYLTRANSFERASE"/>
    <property type="match status" value="1"/>
</dbReference>
<comment type="cofactor">
    <cofactor evidence="1">
        <name>Mn(2+)</name>
        <dbReference type="ChEBI" id="CHEBI:29035"/>
    </cofactor>
</comment>
<keyword evidence="7 24" id="KW-0328">Glycosyltransferase</keyword>
<keyword evidence="9" id="KW-0812">Transmembrane</keyword>
<keyword evidence="8 24" id="KW-0808">Transferase</keyword>
<evidence type="ECO:0000256" key="13">
    <source>
        <dbReference type="ARBA" id="ARBA00022989"/>
    </source>
</evidence>
<accession>A0A0L0CMM0</accession>
<keyword evidence="14" id="KW-0472">Membrane</keyword>
<evidence type="ECO:0000256" key="12">
    <source>
        <dbReference type="ARBA" id="ARBA00022968"/>
    </source>
</evidence>
<keyword evidence="10" id="KW-0479">Metal-binding</keyword>
<dbReference type="GO" id="GO:0016020">
    <property type="term" value="C:membrane"/>
    <property type="evidence" value="ECO:0007669"/>
    <property type="project" value="UniProtKB-SubCell"/>
</dbReference>
<evidence type="ECO:0000256" key="2">
    <source>
        <dbReference type="ARBA" id="ARBA00004606"/>
    </source>
</evidence>
<evidence type="ECO:0000256" key="8">
    <source>
        <dbReference type="ARBA" id="ARBA00022679"/>
    </source>
</evidence>
<dbReference type="EC" id="2.4.1.122" evidence="6"/>
<keyword evidence="11" id="KW-0547">Nucleotide-binding</keyword>
<evidence type="ECO:0000256" key="11">
    <source>
        <dbReference type="ARBA" id="ARBA00022741"/>
    </source>
</evidence>
<evidence type="ECO:0000313" key="24">
    <source>
        <dbReference type="EMBL" id="KNC33598.1"/>
    </source>
</evidence>